<comment type="subcellular location">
    <subcellularLocation>
        <location evidence="1">Membrane</location>
        <topology evidence="1">Multi-pass membrane protein</topology>
    </subcellularLocation>
</comment>
<dbReference type="EMBL" id="CCRF01000052">
    <property type="protein sequence ID" value="CEE01649.1"/>
    <property type="molecule type" value="Genomic_DNA"/>
</dbReference>
<organism evidence="6 7">
    <name type="scientific">Caldibacillus thermoamylovorans</name>
    <dbReference type="NCBI Taxonomy" id="35841"/>
    <lineage>
        <taxon>Bacteria</taxon>
        <taxon>Bacillati</taxon>
        <taxon>Bacillota</taxon>
        <taxon>Bacilli</taxon>
        <taxon>Bacillales</taxon>
        <taxon>Bacillaceae</taxon>
        <taxon>Caldibacillus</taxon>
    </lineage>
</organism>
<feature type="transmembrane region" description="Helical" evidence="5">
    <location>
        <begin position="225"/>
        <end position="245"/>
    </location>
</feature>
<dbReference type="InterPro" id="IPR038770">
    <property type="entry name" value="Na+/solute_symporter_sf"/>
</dbReference>
<proteinExistence type="predicted"/>
<gene>
    <name evidence="6" type="primary">ybaS</name>
    <name evidence="6" type="ORF">BT1A1_1823</name>
</gene>
<feature type="transmembrane region" description="Helical" evidence="5">
    <location>
        <begin position="257"/>
        <end position="279"/>
    </location>
</feature>
<keyword evidence="3 5" id="KW-1133">Transmembrane helix</keyword>
<protein>
    <recommendedName>
        <fullName evidence="8">Bile acid:sodium symporter</fullName>
    </recommendedName>
</protein>
<evidence type="ECO:0000313" key="6">
    <source>
        <dbReference type="EMBL" id="CEE01649.1"/>
    </source>
</evidence>
<feature type="transmembrane region" description="Helical" evidence="5">
    <location>
        <begin position="95"/>
        <end position="118"/>
    </location>
</feature>
<dbReference type="PANTHER" id="PTHR10361">
    <property type="entry name" value="SODIUM-BILE ACID COTRANSPORTER"/>
    <property type="match status" value="1"/>
</dbReference>
<dbReference type="Proteomes" id="UP000040576">
    <property type="component" value="Unassembled WGS sequence"/>
</dbReference>
<evidence type="ECO:0008006" key="8">
    <source>
        <dbReference type="Google" id="ProtNLM"/>
    </source>
</evidence>
<evidence type="ECO:0000256" key="3">
    <source>
        <dbReference type="ARBA" id="ARBA00022989"/>
    </source>
</evidence>
<dbReference type="PANTHER" id="PTHR10361:SF28">
    <property type="entry name" value="P3 PROTEIN-RELATED"/>
    <property type="match status" value="1"/>
</dbReference>
<dbReference type="Pfam" id="PF01758">
    <property type="entry name" value="SBF"/>
    <property type="match status" value="1"/>
</dbReference>
<feature type="transmembrane region" description="Helical" evidence="5">
    <location>
        <begin position="62"/>
        <end position="83"/>
    </location>
</feature>
<evidence type="ECO:0000256" key="1">
    <source>
        <dbReference type="ARBA" id="ARBA00004141"/>
    </source>
</evidence>
<name>A0A090KSF9_9BACI</name>
<dbReference type="RefSeq" id="WP_034770248.1">
    <property type="nucleotide sequence ID" value="NZ_CCRF01000052.1"/>
</dbReference>
<dbReference type="AlphaFoldDB" id="A0A090KSF9"/>
<keyword evidence="4 5" id="KW-0472">Membrane</keyword>
<feature type="transmembrane region" description="Helical" evidence="5">
    <location>
        <begin position="125"/>
        <end position="146"/>
    </location>
</feature>
<evidence type="ECO:0000313" key="7">
    <source>
        <dbReference type="Proteomes" id="UP000040576"/>
    </source>
</evidence>
<reference evidence="6 7" key="1">
    <citation type="submission" date="2014-07" db="EMBL/GenBank/DDBJ databases">
        <authorList>
            <person name="Wibberg Daniel"/>
        </authorList>
    </citation>
    <scope>NUCLEOTIDE SEQUENCE [LARGE SCALE GENOMIC DNA]</scope>
</reference>
<sequence length="322" mass="35985">MLQQINRILERMMPFITPTSVVLGVLFSSILQDYTFLVPWLFAFMTFEGSLSMNFRAIKGAVLHPLPVIILLLFLHIVMPFWAWSVGHIVFSDDIFTITGLILGMVIPTAITSFIWTAMKQGNTALSLALILIDSLLSPFIVPLSLSNFVGKNIEMDISSMISGLFFMIVLPSIFGMVLNQMTNGKMSTVWKPRLAPISKLFLGLVVMLNSSEVAPYFKNIDLKLIIIICTAFFIAMSSYFFAYLISRLLKYDHETITAFTFLGGMRNISAGAVIALSYFPSAVVLPVVVGMLFQQILASLYATFLDKVFSHHHRKVKSVQV</sequence>
<evidence type="ECO:0000256" key="2">
    <source>
        <dbReference type="ARBA" id="ARBA00022692"/>
    </source>
</evidence>
<evidence type="ECO:0000256" key="4">
    <source>
        <dbReference type="ARBA" id="ARBA00023136"/>
    </source>
</evidence>
<accession>A0A090KSF9</accession>
<keyword evidence="7" id="KW-1185">Reference proteome</keyword>
<feature type="transmembrane region" description="Helical" evidence="5">
    <location>
        <begin position="12"/>
        <end position="31"/>
    </location>
</feature>
<keyword evidence="2 5" id="KW-0812">Transmembrane</keyword>
<feature type="transmembrane region" description="Helical" evidence="5">
    <location>
        <begin position="158"/>
        <end position="180"/>
    </location>
</feature>
<dbReference type="GO" id="GO:0016020">
    <property type="term" value="C:membrane"/>
    <property type="evidence" value="ECO:0007669"/>
    <property type="project" value="UniProtKB-SubCell"/>
</dbReference>
<dbReference type="Gene3D" id="1.20.1530.20">
    <property type="match status" value="1"/>
</dbReference>
<dbReference type="InterPro" id="IPR004710">
    <property type="entry name" value="Bilac:Na_transpt"/>
</dbReference>
<feature type="transmembrane region" description="Helical" evidence="5">
    <location>
        <begin position="37"/>
        <end position="55"/>
    </location>
</feature>
<dbReference type="InterPro" id="IPR002657">
    <property type="entry name" value="BilAc:Na_symport/Acr3"/>
</dbReference>
<evidence type="ECO:0000256" key="5">
    <source>
        <dbReference type="SAM" id="Phobius"/>
    </source>
</evidence>
<feature type="transmembrane region" description="Helical" evidence="5">
    <location>
        <begin position="285"/>
        <end position="306"/>
    </location>
</feature>